<dbReference type="Proteomes" id="UP001054252">
    <property type="component" value="Unassembled WGS sequence"/>
</dbReference>
<keyword evidence="3" id="KW-1185">Reference proteome</keyword>
<evidence type="ECO:0000256" key="1">
    <source>
        <dbReference type="SAM" id="Phobius"/>
    </source>
</evidence>
<keyword evidence="1" id="KW-1133">Transmembrane helix</keyword>
<evidence type="ECO:0000313" key="3">
    <source>
        <dbReference type="Proteomes" id="UP001054252"/>
    </source>
</evidence>
<name>A0AAV5LJ90_9ROSI</name>
<proteinExistence type="predicted"/>
<feature type="transmembrane region" description="Helical" evidence="1">
    <location>
        <begin position="6"/>
        <end position="29"/>
    </location>
</feature>
<sequence length="52" mass="6084">MGCSCFLPFFICQIPGLTSTTSFVIWILLSLLSLQRKLVLYYWSQHVCWLNL</sequence>
<organism evidence="2 3">
    <name type="scientific">Rubroshorea leprosula</name>
    <dbReference type="NCBI Taxonomy" id="152421"/>
    <lineage>
        <taxon>Eukaryota</taxon>
        <taxon>Viridiplantae</taxon>
        <taxon>Streptophyta</taxon>
        <taxon>Embryophyta</taxon>
        <taxon>Tracheophyta</taxon>
        <taxon>Spermatophyta</taxon>
        <taxon>Magnoliopsida</taxon>
        <taxon>eudicotyledons</taxon>
        <taxon>Gunneridae</taxon>
        <taxon>Pentapetalae</taxon>
        <taxon>rosids</taxon>
        <taxon>malvids</taxon>
        <taxon>Malvales</taxon>
        <taxon>Dipterocarpaceae</taxon>
        <taxon>Rubroshorea</taxon>
    </lineage>
</organism>
<comment type="caution">
    <text evidence="2">The sequence shown here is derived from an EMBL/GenBank/DDBJ whole genome shotgun (WGS) entry which is preliminary data.</text>
</comment>
<keyword evidence="1" id="KW-0472">Membrane</keyword>
<dbReference type="AlphaFoldDB" id="A0AAV5LJ90"/>
<reference evidence="2 3" key="1">
    <citation type="journal article" date="2021" name="Commun. Biol.">
        <title>The genome of Shorea leprosula (Dipterocarpaceae) highlights the ecological relevance of drought in aseasonal tropical rainforests.</title>
        <authorList>
            <person name="Ng K.K.S."/>
            <person name="Kobayashi M.J."/>
            <person name="Fawcett J.A."/>
            <person name="Hatakeyama M."/>
            <person name="Paape T."/>
            <person name="Ng C.H."/>
            <person name="Ang C.C."/>
            <person name="Tnah L.H."/>
            <person name="Lee C.T."/>
            <person name="Nishiyama T."/>
            <person name="Sese J."/>
            <person name="O'Brien M.J."/>
            <person name="Copetti D."/>
            <person name="Mohd Noor M.I."/>
            <person name="Ong R.C."/>
            <person name="Putra M."/>
            <person name="Sireger I.Z."/>
            <person name="Indrioko S."/>
            <person name="Kosugi Y."/>
            <person name="Izuno A."/>
            <person name="Isagi Y."/>
            <person name="Lee S.L."/>
            <person name="Shimizu K.K."/>
        </authorList>
    </citation>
    <scope>NUCLEOTIDE SEQUENCE [LARGE SCALE GENOMIC DNA]</scope>
    <source>
        <strain evidence="2">214</strain>
    </source>
</reference>
<keyword evidence="1" id="KW-0812">Transmembrane</keyword>
<accession>A0AAV5LJ90</accession>
<dbReference type="EMBL" id="BPVZ01000121">
    <property type="protein sequence ID" value="GKV37213.1"/>
    <property type="molecule type" value="Genomic_DNA"/>
</dbReference>
<gene>
    <name evidence="2" type="ORF">SLEP1_g45270</name>
</gene>
<evidence type="ECO:0000313" key="2">
    <source>
        <dbReference type="EMBL" id="GKV37213.1"/>
    </source>
</evidence>
<protein>
    <submittedName>
        <fullName evidence="2">Uncharacterized protein</fullName>
    </submittedName>
</protein>